<keyword evidence="4" id="KW-0804">Transcription</keyword>
<dbReference type="SUPFAM" id="SSF46785">
    <property type="entry name" value="Winged helix' DNA-binding domain"/>
    <property type="match status" value="1"/>
</dbReference>
<evidence type="ECO:0000256" key="2">
    <source>
        <dbReference type="ARBA" id="ARBA00023015"/>
    </source>
</evidence>
<evidence type="ECO:0000256" key="3">
    <source>
        <dbReference type="ARBA" id="ARBA00023125"/>
    </source>
</evidence>
<dbReference type="PANTHER" id="PTHR30346">
    <property type="entry name" value="TRANSCRIPTIONAL DUAL REGULATOR HCAR-RELATED"/>
    <property type="match status" value="1"/>
</dbReference>
<feature type="domain" description="LysR substrate-binding" evidence="5">
    <location>
        <begin position="86"/>
        <end position="290"/>
    </location>
</feature>
<name>A0A160FTL4_9BURK</name>
<dbReference type="RefSeq" id="WP_063499752.1">
    <property type="nucleotide sequence ID" value="NZ_CP014579.1"/>
</dbReference>
<dbReference type="GO" id="GO:0003677">
    <property type="term" value="F:DNA binding"/>
    <property type="evidence" value="ECO:0007669"/>
    <property type="project" value="UniProtKB-KW"/>
</dbReference>
<gene>
    <name evidence="6" type="ORF">AYM40_30515</name>
</gene>
<comment type="similarity">
    <text evidence="1">Belongs to the LysR transcriptional regulatory family.</text>
</comment>
<dbReference type="Gene3D" id="1.10.10.10">
    <property type="entry name" value="Winged helix-like DNA-binding domain superfamily/Winged helix DNA-binding domain"/>
    <property type="match status" value="1"/>
</dbReference>
<dbReference type="Pfam" id="PF03466">
    <property type="entry name" value="LysR_substrate"/>
    <property type="match status" value="1"/>
</dbReference>
<reference evidence="6 7" key="1">
    <citation type="journal article" date="2016" name="Gene">
        <title>PacBio SMRT assembly of a complex multi-replicon genome reveals chlorocatechol degradative operon in a region of genome plasticity.</title>
        <authorList>
            <person name="Ricker N."/>
            <person name="Shen S.Y."/>
            <person name="Goordial J."/>
            <person name="Jin S."/>
            <person name="Fulthorpe R.R."/>
        </authorList>
    </citation>
    <scope>NUCLEOTIDE SEQUENCE [LARGE SCALE GENOMIC DNA]</scope>
    <source>
        <strain evidence="6 7">OLGA172</strain>
    </source>
</reference>
<evidence type="ECO:0000259" key="5">
    <source>
        <dbReference type="Pfam" id="PF03466"/>
    </source>
</evidence>
<dbReference type="Proteomes" id="UP000076852">
    <property type="component" value="Chromosome 2"/>
</dbReference>
<protein>
    <recommendedName>
        <fullName evidence="5">LysR substrate-binding domain-containing protein</fullName>
    </recommendedName>
</protein>
<dbReference type="InterPro" id="IPR005119">
    <property type="entry name" value="LysR_subst-bd"/>
</dbReference>
<evidence type="ECO:0000313" key="7">
    <source>
        <dbReference type="Proteomes" id="UP000076852"/>
    </source>
</evidence>
<dbReference type="EMBL" id="CP014579">
    <property type="protein sequence ID" value="ANB76535.1"/>
    <property type="molecule type" value="Genomic_DNA"/>
</dbReference>
<evidence type="ECO:0000256" key="1">
    <source>
        <dbReference type="ARBA" id="ARBA00009437"/>
    </source>
</evidence>
<dbReference type="PANTHER" id="PTHR30346:SF0">
    <property type="entry name" value="HCA OPERON TRANSCRIPTIONAL ACTIVATOR HCAR"/>
    <property type="match status" value="1"/>
</dbReference>
<dbReference type="OrthoDB" id="5946420at2"/>
<organism evidence="6 7">
    <name type="scientific">Paraburkholderia phytofirmans OLGA172</name>
    <dbReference type="NCBI Taxonomy" id="1417228"/>
    <lineage>
        <taxon>Bacteria</taxon>
        <taxon>Pseudomonadati</taxon>
        <taxon>Pseudomonadota</taxon>
        <taxon>Betaproteobacteria</taxon>
        <taxon>Burkholderiales</taxon>
        <taxon>Burkholderiaceae</taxon>
        <taxon>Paraburkholderia</taxon>
    </lineage>
</organism>
<dbReference type="GO" id="GO:0032993">
    <property type="term" value="C:protein-DNA complex"/>
    <property type="evidence" value="ECO:0007669"/>
    <property type="project" value="TreeGrafter"/>
</dbReference>
<evidence type="ECO:0000256" key="4">
    <source>
        <dbReference type="ARBA" id="ARBA00023163"/>
    </source>
</evidence>
<accession>A0A160FTL4</accession>
<dbReference type="Gene3D" id="3.40.190.290">
    <property type="match status" value="1"/>
</dbReference>
<dbReference type="SUPFAM" id="SSF53850">
    <property type="entry name" value="Periplasmic binding protein-like II"/>
    <property type="match status" value="1"/>
</dbReference>
<proteinExistence type="inferred from homology"/>
<dbReference type="GO" id="GO:0003700">
    <property type="term" value="F:DNA-binding transcription factor activity"/>
    <property type="evidence" value="ECO:0007669"/>
    <property type="project" value="TreeGrafter"/>
</dbReference>
<dbReference type="STRING" id="1804984.AYM40_30515"/>
<dbReference type="CDD" id="cd08414">
    <property type="entry name" value="PBP2_LTTR_aromatics_like"/>
    <property type="match status" value="1"/>
</dbReference>
<dbReference type="InterPro" id="IPR036390">
    <property type="entry name" value="WH_DNA-bd_sf"/>
</dbReference>
<keyword evidence="3" id="KW-0238">DNA-binding</keyword>
<keyword evidence="2" id="KW-0805">Transcription regulation</keyword>
<dbReference type="KEGG" id="buz:AYM40_30515"/>
<keyword evidence="7" id="KW-1185">Reference proteome</keyword>
<dbReference type="InterPro" id="IPR036388">
    <property type="entry name" value="WH-like_DNA-bd_sf"/>
</dbReference>
<sequence>MNLKRLEYFLDYAQRHDAEETWQDWSFLRPHISSLEKELGFALVQWSGRCAVGLTAAGQHYSEHAERILAAHRRAVRFGYDREIGVAGLLKIGLCEEASTTRFAAAVAGFCTRYPDVNLEVSEGNSFDLVRATKRREVDIALVLPVQPEPGLIFQDLWQDHWVAVLPKGHALASKQLLDAGDLIAEPLVLADPLLPMSGHRYIWEAFEGAQVTPRIGALAVNRTTMLVLATTGIGVTFVPHTVIRVPISPKLETSLHFRRFEAPPLQIGAVFSVSESPRAAIHFLQAIEETIRADPSGSRQP</sequence>
<evidence type="ECO:0000313" key="6">
    <source>
        <dbReference type="EMBL" id="ANB76535.1"/>
    </source>
</evidence>
<dbReference type="AlphaFoldDB" id="A0A160FTL4"/>